<organism evidence="3 4">
    <name type="scientific">Luteolibacter luteus</name>
    <dbReference type="NCBI Taxonomy" id="2728835"/>
    <lineage>
        <taxon>Bacteria</taxon>
        <taxon>Pseudomonadati</taxon>
        <taxon>Verrucomicrobiota</taxon>
        <taxon>Verrucomicrobiia</taxon>
        <taxon>Verrucomicrobiales</taxon>
        <taxon>Verrucomicrobiaceae</taxon>
        <taxon>Luteolibacter</taxon>
    </lineage>
</organism>
<feature type="signal peptide" evidence="1">
    <location>
        <begin position="1"/>
        <end position="24"/>
    </location>
</feature>
<dbReference type="EMBL" id="CP051774">
    <property type="protein sequence ID" value="QJE96834.1"/>
    <property type="molecule type" value="Genomic_DNA"/>
</dbReference>
<accession>A0A858RK11</accession>
<keyword evidence="1" id="KW-0732">Signal</keyword>
<gene>
    <name evidence="3" type="ORF">HHL09_13920</name>
</gene>
<protein>
    <submittedName>
        <fullName evidence="3">DUF4394 domain-containing protein</fullName>
    </submittedName>
</protein>
<dbReference type="KEGG" id="luo:HHL09_13920"/>
<dbReference type="SUPFAM" id="SSF63825">
    <property type="entry name" value="YWTD domain"/>
    <property type="match status" value="1"/>
</dbReference>
<dbReference type="Pfam" id="PF14339">
    <property type="entry name" value="DUF4394"/>
    <property type="match status" value="1"/>
</dbReference>
<dbReference type="RefSeq" id="WP_169455234.1">
    <property type="nucleotide sequence ID" value="NZ_CP051774.1"/>
</dbReference>
<dbReference type="AlphaFoldDB" id="A0A858RK11"/>
<feature type="domain" description="DUF4394" evidence="2">
    <location>
        <begin position="36"/>
        <end position="269"/>
    </location>
</feature>
<dbReference type="Proteomes" id="UP000501812">
    <property type="component" value="Chromosome"/>
</dbReference>
<sequence>MKVTFRHALLSLAIPAALLAPAKAQDALAGLAPKNRLVFFSANNPGSVEVLKVTGLQRGERLLGIDRRPATGQLFGLGSSSRLYVIDTETGAATALGSAAFTPALSGTSFGFDFNPVVDRIRITSNTGQNLRADPNTGLIAATDTALAYAAGDPGAGSVPGVAGSAYTNSVSPTPAATTLYNLDVTRDVLVTQNPPNDGALNTVGALGVNATKLAGFDISGGTGTAYASIQKKLAFGKSARASLYTINLATGQATLVGKISGPYPITDITVLNTFAQ</sequence>
<evidence type="ECO:0000256" key="1">
    <source>
        <dbReference type="SAM" id="SignalP"/>
    </source>
</evidence>
<dbReference type="InterPro" id="IPR025507">
    <property type="entry name" value="DUF4394"/>
</dbReference>
<feature type="chain" id="PRO_5032685839" evidence="1">
    <location>
        <begin position="25"/>
        <end position="277"/>
    </location>
</feature>
<keyword evidence="4" id="KW-1185">Reference proteome</keyword>
<evidence type="ECO:0000259" key="2">
    <source>
        <dbReference type="Pfam" id="PF14339"/>
    </source>
</evidence>
<name>A0A858RK11_9BACT</name>
<evidence type="ECO:0000313" key="3">
    <source>
        <dbReference type="EMBL" id="QJE96834.1"/>
    </source>
</evidence>
<evidence type="ECO:0000313" key="4">
    <source>
        <dbReference type="Proteomes" id="UP000501812"/>
    </source>
</evidence>
<proteinExistence type="predicted"/>
<reference evidence="3 4" key="1">
    <citation type="submission" date="2020-04" db="EMBL/GenBank/DDBJ databases">
        <title>Luteolibacter sp. G-1-1-1 isolated from soil.</title>
        <authorList>
            <person name="Dahal R.H."/>
        </authorList>
    </citation>
    <scope>NUCLEOTIDE SEQUENCE [LARGE SCALE GENOMIC DNA]</scope>
    <source>
        <strain evidence="3 4">G-1-1-1</strain>
    </source>
</reference>